<name>A0A8K0XA21_9PEZI</name>
<evidence type="ECO:0000313" key="3">
    <source>
        <dbReference type="Proteomes" id="UP000813385"/>
    </source>
</evidence>
<dbReference type="AlphaFoldDB" id="A0A8K0XA21"/>
<organism evidence="2 3">
    <name type="scientific">Plectosphaerella cucumerina</name>
    <dbReference type="NCBI Taxonomy" id="40658"/>
    <lineage>
        <taxon>Eukaryota</taxon>
        <taxon>Fungi</taxon>
        <taxon>Dikarya</taxon>
        <taxon>Ascomycota</taxon>
        <taxon>Pezizomycotina</taxon>
        <taxon>Sordariomycetes</taxon>
        <taxon>Hypocreomycetidae</taxon>
        <taxon>Glomerellales</taxon>
        <taxon>Plectosphaerellaceae</taxon>
        <taxon>Plectosphaerella</taxon>
    </lineage>
</organism>
<proteinExistence type="predicted"/>
<dbReference type="EMBL" id="JAGPXD010000001">
    <property type="protein sequence ID" value="KAH7377074.1"/>
    <property type="molecule type" value="Genomic_DNA"/>
</dbReference>
<protein>
    <submittedName>
        <fullName evidence="2">Uncharacterized protein</fullName>
    </submittedName>
</protein>
<keyword evidence="1" id="KW-0732">Signal</keyword>
<comment type="caution">
    <text evidence="2">The sequence shown here is derived from an EMBL/GenBank/DDBJ whole genome shotgun (WGS) entry which is preliminary data.</text>
</comment>
<dbReference type="Proteomes" id="UP000813385">
    <property type="component" value="Unassembled WGS sequence"/>
</dbReference>
<feature type="chain" id="PRO_5035481406" evidence="1">
    <location>
        <begin position="17"/>
        <end position="490"/>
    </location>
</feature>
<evidence type="ECO:0000256" key="1">
    <source>
        <dbReference type="SAM" id="SignalP"/>
    </source>
</evidence>
<feature type="signal peptide" evidence="1">
    <location>
        <begin position="1"/>
        <end position="16"/>
    </location>
</feature>
<reference evidence="2" key="1">
    <citation type="journal article" date="2021" name="Nat. Commun.">
        <title>Genetic determinants of endophytism in the Arabidopsis root mycobiome.</title>
        <authorList>
            <person name="Mesny F."/>
            <person name="Miyauchi S."/>
            <person name="Thiergart T."/>
            <person name="Pickel B."/>
            <person name="Atanasova L."/>
            <person name="Karlsson M."/>
            <person name="Huettel B."/>
            <person name="Barry K.W."/>
            <person name="Haridas S."/>
            <person name="Chen C."/>
            <person name="Bauer D."/>
            <person name="Andreopoulos W."/>
            <person name="Pangilinan J."/>
            <person name="LaButti K."/>
            <person name="Riley R."/>
            <person name="Lipzen A."/>
            <person name="Clum A."/>
            <person name="Drula E."/>
            <person name="Henrissat B."/>
            <person name="Kohler A."/>
            <person name="Grigoriev I.V."/>
            <person name="Martin F.M."/>
            <person name="Hacquard S."/>
        </authorList>
    </citation>
    <scope>NUCLEOTIDE SEQUENCE</scope>
    <source>
        <strain evidence="2">MPI-CAGE-AT-0016</strain>
    </source>
</reference>
<accession>A0A8K0XA21</accession>
<evidence type="ECO:0000313" key="2">
    <source>
        <dbReference type="EMBL" id="KAH7377074.1"/>
    </source>
</evidence>
<sequence>MFRALTLLVSSAGALAAATDPELGLAVRNAPGLTAAQTVDKVRRRLLSAREEGMEPQKMIIREHFPSVPLLFRIGLEASTNTSNGDLATDAGFEVFCNECYILGTAVADISVSTDAFDVGKILDNVKDQFGDVIENMTDYAGDFVKGYGRSILDGLGDGIDASDFDIDQVNLPPLQIDLNIPVPEVRECRLRVGFEALDVYMDLQTTLAAAATYTIPIYKHGLEFNVSEVQLDVGFSLDLVLSVEAAVVIGHGFHLRFDEGLFVELNLFADEVGTLEHNGARSEFLPVFIEAGEVVLTALLRASVSAGVNIDTPLDMSFEAFGRNYSVPSAGGGVSALIYADLARLTTTIGTEIDGDKGEECAIGAVEDFEVAVGAAAGASVFIHDRTWGPTAATHTPVFYTTLGRVCVAEMASATPAAVEAMQEGPLTTTTVTYTGIQCTSAGVLNCPASAQSVHKQTAVETRQALAPEPLEFGGRACSLGATSGRPTS</sequence>
<gene>
    <name evidence="2" type="ORF">B0T11DRAFT_336117</name>
</gene>
<dbReference type="OrthoDB" id="4733706at2759"/>
<keyword evidence="3" id="KW-1185">Reference proteome</keyword>